<keyword evidence="3" id="KW-1185">Reference proteome</keyword>
<evidence type="ECO:0000313" key="3">
    <source>
        <dbReference type="Proteomes" id="UP000195880"/>
    </source>
</evidence>
<dbReference type="Proteomes" id="UP000195880">
    <property type="component" value="Chromosome"/>
</dbReference>
<protein>
    <submittedName>
        <fullName evidence="2">Uncharacterized protein</fullName>
    </submittedName>
</protein>
<keyword evidence="1" id="KW-0472">Membrane</keyword>
<keyword evidence="1" id="KW-1133">Transmembrane helix</keyword>
<sequence>MSCMKKTFITLGTALGLGAAGKIGSRLADIAFDSVKKYLAEHPGAVKDAARAIALASGAAIVATANAVAAFITANAVPLLIGAVIVFMIAGVVVLVVKASSAQTA</sequence>
<keyword evidence="1" id="KW-0812">Transmembrane</keyword>
<accession>A0A1Z1W9E5</accession>
<gene>
    <name evidence="2" type="ORF">SMD44_02414</name>
</gene>
<dbReference type="AlphaFoldDB" id="A0A1Z1W9E5"/>
<evidence type="ECO:0000313" key="2">
    <source>
        <dbReference type="EMBL" id="ARX83000.1"/>
    </source>
</evidence>
<proteinExistence type="predicted"/>
<evidence type="ECO:0000256" key="1">
    <source>
        <dbReference type="SAM" id="Phobius"/>
    </source>
</evidence>
<name>A0A1Z1W9E5_9ACTN</name>
<dbReference type="KEGG" id="salf:SMD44_02414"/>
<feature type="transmembrane region" description="Helical" evidence="1">
    <location>
        <begin position="52"/>
        <end position="72"/>
    </location>
</feature>
<organism evidence="2 3">
    <name type="scientific">Streptomyces alboflavus</name>
    <dbReference type="NCBI Taxonomy" id="67267"/>
    <lineage>
        <taxon>Bacteria</taxon>
        <taxon>Bacillati</taxon>
        <taxon>Actinomycetota</taxon>
        <taxon>Actinomycetes</taxon>
        <taxon>Kitasatosporales</taxon>
        <taxon>Streptomycetaceae</taxon>
        <taxon>Streptomyces</taxon>
    </lineage>
</organism>
<reference evidence="2 3" key="1">
    <citation type="submission" date="2017-05" db="EMBL/GenBank/DDBJ databases">
        <title>Streptomyces alboflavus Genome sequencing and assembly.</title>
        <authorList>
            <person name="Wang Y."/>
            <person name="Du B."/>
            <person name="Ding Y."/>
            <person name="Liu H."/>
            <person name="Hou Q."/>
            <person name="Liu K."/>
            <person name="Wang C."/>
            <person name="Yao L."/>
        </authorList>
    </citation>
    <scope>NUCLEOTIDE SEQUENCE [LARGE SCALE GENOMIC DNA]</scope>
    <source>
        <strain evidence="2 3">MDJK44</strain>
    </source>
</reference>
<feature type="transmembrane region" description="Helical" evidence="1">
    <location>
        <begin position="79"/>
        <end position="97"/>
    </location>
</feature>
<dbReference type="EMBL" id="CP021748">
    <property type="protein sequence ID" value="ARX83000.1"/>
    <property type="molecule type" value="Genomic_DNA"/>
</dbReference>